<evidence type="ECO:0000313" key="2">
    <source>
        <dbReference type="Proteomes" id="UP000315648"/>
    </source>
</evidence>
<dbReference type="Proteomes" id="UP000315648">
    <property type="component" value="Unassembled WGS sequence"/>
</dbReference>
<dbReference type="OrthoDB" id="196973at2"/>
<dbReference type="RefSeq" id="WP_144228927.1">
    <property type="nucleotide sequence ID" value="NZ_CBCRVV010000002.1"/>
</dbReference>
<keyword evidence="2" id="KW-1185">Reference proteome</keyword>
<gene>
    <name evidence="1" type="ORF">FPL22_04600</name>
</gene>
<comment type="caution">
    <text evidence="1">The sequence shown here is derived from an EMBL/GenBank/DDBJ whole genome shotgun (WGS) entry which is preliminary data.</text>
</comment>
<dbReference type="EMBL" id="VMBG01000001">
    <property type="protein sequence ID" value="TSJ78586.1"/>
    <property type="molecule type" value="Genomic_DNA"/>
</dbReference>
<accession>A0A556QPM4</accession>
<dbReference type="AlphaFoldDB" id="A0A556QPM4"/>
<evidence type="ECO:0000313" key="1">
    <source>
        <dbReference type="EMBL" id="TSJ78586.1"/>
    </source>
</evidence>
<sequence>MNDSLSPRLLSLLSLIETALGDGVPSGAVIRSADYRSGVARMTFAGSAGGIVLQNYQLADGQLCVRVVMRHADSARSAETIETAIYPKSGPFDWSAEAKRIAQTWLDRAAQIDAPAMVSA</sequence>
<reference evidence="1 2" key="1">
    <citation type="submission" date="2019-07" db="EMBL/GenBank/DDBJ databases">
        <title>Description of 53C-WASEF.</title>
        <authorList>
            <person name="Pitt A."/>
            <person name="Hahn M.W."/>
        </authorList>
    </citation>
    <scope>NUCLEOTIDE SEQUENCE [LARGE SCALE GENOMIC DNA]</scope>
    <source>
        <strain evidence="1 2">53C-WASEF</strain>
    </source>
</reference>
<protein>
    <submittedName>
        <fullName evidence="1">Uncharacterized protein</fullName>
    </submittedName>
</protein>
<organism evidence="1 2">
    <name type="scientific">Rariglobus hedericola</name>
    <dbReference type="NCBI Taxonomy" id="2597822"/>
    <lineage>
        <taxon>Bacteria</taxon>
        <taxon>Pseudomonadati</taxon>
        <taxon>Verrucomicrobiota</taxon>
        <taxon>Opitutia</taxon>
        <taxon>Opitutales</taxon>
        <taxon>Opitutaceae</taxon>
        <taxon>Rariglobus</taxon>
    </lineage>
</organism>
<proteinExistence type="predicted"/>
<name>A0A556QPM4_9BACT</name>